<dbReference type="InterPro" id="IPR001810">
    <property type="entry name" value="F-box_dom"/>
</dbReference>
<dbReference type="AlphaFoldDB" id="A0A4V2MV38"/>
<dbReference type="InterPro" id="IPR036047">
    <property type="entry name" value="F-box-like_dom_sf"/>
</dbReference>
<dbReference type="Pfam" id="PF12937">
    <property type="entry name" value="F-box-like"/>
    <property type="match status" value="1"/>
</dbReference>
<accession>A0A4V2MV38</accession>
<dbReference type="SUPFAM" id="SSF52047">
    <property type="entry name" value="RNI-like"/>
    <property type="match status" value="1"/>
</dbReference>
<dbReference type="Proteomes" id="UP000292702">
    <property type="component" value="Unassembled WGS sequence"/>
</dbReference>
<organism evidence="2 3">
    <name type="scientific">Steccherinum ochraceum</name>
    <dbReference type="NCBI Taxonomy" id="92696"/>
    <lineage>
        <taxon>Eukaryota</taxon>
        <taxon>Fungi</taxon>
        <taxon>Dikarya</taxon>
        <taxon>Basidiomycota</taxon>
        <taxon>Agaricomycotina</taxon>
        <taxon>Agaricomycetes</taxon>
        <taxon>Polyporales</taxon>
        <taxon>Steccherinaceae</taxon>
        <taxon>Steccherinum</taxon>
    </lineage>
</organism>
<feature type="domain" description="F-box" evidence="1">
    <location>
        <begin position="12"/>
        <end position="58"/>
    </location>
</feature>
<dbReference type="EMBL" id="RWJN01000539">
    <property type="protein sequence ID" value="TCD60827.1"/>
    <property type="molecule type" value="Genomic_DNA"/>
</dbReference>
<sequence length="426" mass="47773">MSLSESRTGSLHLPTELVDQIISDVATQGGHKDVKTCASVCKQWHAVCLRYLFRRVTFALEKEECLIFFRQLIELYPWLPSCIQQAKLAFKPGWDDAKHNTRDSLIATLDTLPQLAPQLQTLIFVNGRCPYSWECRALSRRLPSIAHITTLRLQSCVVRMTDIKMFLRGFPNLKHLEVSATSVLSGDSKVSLASANVPRLISLRINLHSTNKAATVQNPAAKLLSLLMSSLAANGVPALSLAVAMTAIAMEEWPNLVKNLLRTIGPSLKYLRWYWEPDPVWYRLLLSVNNVDLSSNVRLHTLVICCTHREPFLSTGTASVDSIQPGALRRIMLPFPHGSDNKQDEVLSGFALQLSQNRFHNVTEIYFGRASNWSKRSTRSMEQCGEAVRKFFGVLLARGVSVNVVEEEEARSIADQWEQDTVAEDS</sequence>
<name>A0A4V2MV38_9APHY</name>
<dbReference type="InterPro" id="IPR032675">
    <property type="entry name" value="LRR_dom_sf"/>
</dbReference>
<dbReference type="SUPFAM" id="SSF81383">
    <property type="entry name" value="F-box domain"/>
    <property type="match status" value="1"/>
</dbReference>
<evidence type="ECO:0000313" key="2">
    <source>
        <dbReference type="EMBL" id="TCD60827.1"/>
    </source>
</evidence>
<proteinExistence type="predicted"/>
<evidence type="ECO:0000259" key="1">
    <source>
        <dbReference type="Pfam" id="PF12937"/>
    </source>
</evidence>
<gene>
    <name evidence="2" type="ORF">EIP91_009430</name>
</gene>
<dbReference type="Gene3D" id="3.80.10.10">
    <property type="entry name" value="Ribonuclease Inhibitor"/>
    <property type="match status" value="1"/>
</dbReference>
<evidence type="ECO:0000313" key="3">
    <source>
        <dbReference type="Proteomes" id="UP000292702"/>
    </source>
</evidence>
<keyword evidence="3" id="KW-1185">Reference proteome</keyword>
<protein>
    <recommendedName>
        <fullName evidence="1">F-box domain-containing protein</fullName>
    </recommendedName>
</protein>
<reference evidence="2 3" key="1">
    <citation type="submission" date="2018-11" db="EMBL/GenBank/DDBJ databases">
        <title>Genome assembly of Steccherinum ochraceum LE-BIN_3174, the white-rot fungus of the Steccherinaceae family (The Residual Polyporoid clade, Polyporales, Basidiomycota).</title>
        <authorList>
            <person name="Fedorova T.V."/>
            <person name="Glazunova O.A."/>
            <person name="Landesman E.O."/>
            <person name="Moiseenko K.V."/>
            <person name="Psurtseva N.V."/>
            <person name="Savinova O.S."/>
            <person name="Shakhova N.V."/>
            <person name="Tyazhelova T.V."/>
            <person name="Vasina D.V."/>
        </authorList>
    </citation>
    <scope>NUCLEOTIDE SEQUENCE [LARGE SCALE GENOMIC DNA]</scope>
    <source>
        <strain evidence="2 3">LE-BIN_3174</strain>
    </source>
</reference>
<comment type="caution">
    <text evidence="2">The sequence shown here is derived from an EMBL/GenBank/DDBJ whole genome shotgun (WGS) entry which is preliminary data.</text>
</comment>